<dbReference type="PANTHER" id="PTHR42756">
    <property type="entry name" value="TRANSCRIPTIONAL REGULATOR, MARR"/>
    <property type="match status" value="1"/>
</dbReference>
<dbReference type="RefSeq" id="WP_058739617.1">
    <property type="nucleotide sequence ID" value="NZ_CP011266.1"/>
</dbReference>
<keyword evidence="6" id="KW-1185">Reference proteome</keyword>
<proteinExistence type="predicted"/>
<dbReference type="InterPro" id="IPR000835">
    <property type="entry name" value="HTH_MarR-typ"/>
</dbReference>
<dbReference type="PROSITE" id="PS50995">
    <property type="entry name" value="HTH_MARR_2"/>
    <property type="match status" value="1"/>
</dbReference>
<dbReference type="Proteomes" id="UP000067738">
    <property type="component" value="Chromosome"/>
</dbReference>
<dbReference type="InterPro" id="IPR036390">
    <property type="entry name" value="WH_DNA-bd_sf"/>
</dbReference>
<name>A0A0U2TU79_9EURY</name>
<dbReference type="GO" id="GO:0003700">
    <property type="term" value="F:DNA-binding transcription factor activity"/>
    <property type="evidence" value="ECO:0007669"/>
    <property type="project" value="InterPro"/>
</dbReference>
<evidence type="ECO:0000256" key="3">
    <source>
        <dbReference type="ARBA" id="ARBA00023163"/>
    </source>
</evidence>
<feature type="domain" description="HTH marR-type" evidence="4">
    <location>
        <begin position="14"/>
        <end position="146"/>
    </location>
</feature>
<gene>
    <name evidence="5" type="ORF">sm9_1611</name>
</gene>
<keyword evidence="3" id="KW-0804">Transcription</keyword>
<dbReference type="KEGG" id="mmil:sm9_1611"/>
<dbReference type="Gene3D" id="1.10.10.10">
    <property type="entry name" value="Winged helix-like DNA-binding domain superfamily/Winged helix DNA-binding domain"/>
    <property type="match status" value="1"/>
</dbReference>
<dbReference type="SMART" id="SM00347">
    <property type="entry name" value="HTH_MARR"/>
    <property type="match status" value="1"/>
</dbReference>
<dbReference type="AlphaFoldDB" id="A0A0U2TU79"/>
<evidence type="ECO:0000313" key="5">
    <source>
        <dbReference type="EMBL" id="ALT69379.1"/>
    </source>
</evidence>
<dbReference type="GO" id="GO:0003677">
    <property type="term" value="F:DNA binding"/>
    <property type="evidence" value="ECO:0007669"/>
    <property type="project" value="UniProtKB-KW"/>
</dbReference>
<evidence type="ECO:0000259" key="4">
    <source>
        <dbReference type="PROSITE" id="PS50995"/>
    </source>
</evidence>
<keyword evidence="1" id="KW-0805">Transcription regulation</keyword>
<dbReference type="EMBL" id="CP011266">
    <property type="protein sequence ID" value="ALT69379.1"/>
    <property type="molecule type" value="Genomic_DNA"/>
</dbReference>
<reference evidence="5 6" key="1">
    <citation type="submission" date="2015-04" db="EMBL/GenBank/DDBJ databases">
        <title>The complete genome sequence of the rumen methanogen Methanobrevibacter millerae SM9.</title>
        <authorList>
            <person name="Leahy S.C."/>
            <person name="Kelly W.J."/>
            <person name="Pacheco D.M."/>
            <person name="Li D."/>
            <person name="Altermann E."/>
            <person name="Attwood G.T."/>
        </authorList>
    </citation>
    <scope>NUCLEOTIDE SEQUENCE [LARGE SCALE GENOMIC DNA]</scope>
    <source>
        <strain evidence="5 6">SM9</strain>
    </source>
</reference>
<dbReference type="PANTHER" id="PTHR42756:SF1">
    <property type="entry name" value="TRANSCRIPTIONAL REPRESSOR OF EMRAB OPERON"/>
    <property type="match status" value="1"/>
</dbReference>
<organism evidence="5 6">
    <name type="scientific">Methanobrevibacter millerae</name>
    <dbReference type="NCBI Taxonomy" id="230361"/>
    <lineage>
        <taxon>Archaea</taxon>
        <taxon>Methanobacteriati</taxon>
        <taxon>Methanobacteriota</taxon>
        <taxon>Methanomada group</taxon>
        <taxon>Methanobacteria</taxon>
        <taxon>Methanobacteriales</taxon>
        <taxon>Methanobacteriaceae</taxon>
        <taxon>Methanobrevibacter</taxon>
    </lineage>
</organism>
<dbReference type="SUPFAM" id="SSF46785">
    <property type="entry name" value="Winged helix' DNA-binding domain"/>
    <property type="match status" value="1"/>
</dbReference>
<evidence type="ECO:0000256" key="1">
    <source>
        <dbReference type="ARBA" id="ARBA00023015"/>
    </source>
</evidence>
<evidence type="ECO:0000256" key="2">
    <source>
        <dbReference type="ARBA" id="ARBA00023125"/>
    </source>
</evidence>
<dbReference type="Pfam" id="PF01047">
    <property type="entry name" value="MarR"/>
    <property type="match status" value="1"/>
</dbReference>
<accession>A0A0U2TU79</accession>
<dbReference type="PATRIC" id="fig|230361.4.peg.1669"/>
<protein>
    <submittedName>
        <fullName evidence="5">Transcriptional regulator MarR family</fullName>
    </submittedName>
</protein>
<evidence type="ECO:0000313" key="6">
    <source>
        <dbReference type="Proteomes" id="UP000067738"/>
    </source>
</evidence>
<dbReference type="GeneID" id="26736552"/>
<keyword evidence="2" id="KW-0238">DNA-binding</keyword>
<dbReference type="OrthoDB" id="10712at2157"/>
<dbReference type="PRINTS" id="PR00598">
    <property type="entry name" value="HTHMARR"/>
</dbReference>
<dbReference type="InterPro" id="IPR036388">
    <property type="entry name" value="WH-like_DNA-bd_sf"/>
</dbReference>
<sequence length="146" mass="17533">MNLPEQFYKENSENIFIYHYVEEIIASFSSHLKKNLDEEDINKAEFPFLIRIRYSKKTTQKELVELFKVSEGYTAKLLRKFEDKGYITRHEDPDNRRIKIVELTKKGIEKTDRLAKIIEQWETKVTTDMTQEEVKLLKKLLFKVVE</sequence>